<gene>
    <name evidence="2" type="ORF">D7M11_18825</name>
</gene>
<dbReference type="EMBL" id="RBAH01000013">
    <property type="protein sequence ID" value="RKN82029.1"/>
    <property type="molecule type" value="Genomic_DNA"/>
</dbReference>
<organism evidence="2 3">
    <name type="scientific">Paenibacillus ginsengarvi</name>
    <dbReference type="NCBI Taxonomy" id="400777"/>
    <lineage>
        <taxon>Bacteria</taxon>
        <taxon>Bacillati</taxon>
        <taxon>Bacillota</taxon>
        <taxon>Bacilli</taxon>
        <taxon>Bacillales</taxon>
        <taxon>Paenibacillaceae</taxon>
        <taxon>Paenibacillus</taxon>
    </lineage>
</organism>
<proteinExistence type="predicted"/>
<evidence type="ECO:0000313" key="2">
    <source>
        <dbReference type="EMBL" id="RKN82029.1"/>
    </source>
</evidence>
<dbReference type="Proteomes" id="UP000282311">
    <property type="component" value="Unassembled WGS sequence"/>
</dbReference>
<reference evidence="2 3" key="1">
    <citation type="journal article" date="2007" name="Int. J. Syst. Evol. Microbiol.">
        <title>Paenibacillus ginsengarvi sp. nov., isolated from soil from ginseng cultivation.</title>
        <authorList>
            <person name="Yoon M.H."/>
            <person name="Ten L.N."/>
            <person name="Im W.T."/>
        </authorList>
    </citation>
    <scope>NUCLEOTIDE SEQUENCE [LARGE SCALE GENOMIC DNA]</scope>
    <source>
        <strain evidence="2 3">KCTC 13059</strain>
    </source>
</reference>
<dbReference type="InterPro" id="IPR008928">
    <property type="entry name" value="6-hairpin_glycosidase_sf"/>
</dbReference>
<dbReference type="Gene3D" id="1.50.10.10">
    <property type="match status" value="1"/>
</dbReference>
<evidence type="ECO:0000313" key="3">
    <source>
        <dbReference type="Proteomes" id="UP000282311"/>
    </source>
</evidence>
<protein>
    <recommendedName>
        <fullName evidence="4">Glucuronyl hydrolase</fullName>
    </recommendedName>
</protein>
<comment type="caution">
    <text evidence="2">The sequence shown here is derived from an EMBL/GenBank/DDBJ whole genome shotgun (WGS) entry which is preliminary data.</text>
</comment>
<evidence type="ECO:0008006" key="4">
    <source>
        <dbReference type="Google" id="ProtNLM"/>
    </source>
</evidence>
<dbReference type="GO" id="GO:0016787">
    <property type="term" value="F:hydrolase activity"/>
    <property type="evidence" value="ECO:0007669"/>
    <property type="project" value="UniProtKB-KW"/>
</dbReference>
<dbReference type="AlphaFoldDB" id="A0A3B0CD81"/>
<dbReference type="GO" id="GO:0005975">
    <property type="term" value="P:carbohydrate metabolic process"/>
    <property type="evidence" value="ECO:0007669"/>
    <property type="project" value="InterPro"/>
</dbReference>
<sequence length="479" mass="51952">MDDKASINVPDGKRLPSGWTAVPLDQAAGVRLTWPADDTRPQKLPAGTDCRLRLSVALDYRDAQLVEARLAESGALLGCFDIRFAYVFQLFELPLTSEQAEAALCEGVVLRRCGGELPLWIFDELGGEVKLRLFAPHLVAGADANAETDLMERFLDSFVSLSSLQPFGWLEGCVLDGLYALRPVLGAVKIDPALDDHLAQYVAADGRLHYEDLHGRAADDSFTTIEATLPLAVIAKYRPDHPVVERALAYWTAKSDGGAGAITDGQTVTAEGMYTVAYPLAVIASREKRGDLAEQAVRQMLLRRDTLAVGPHVYLRYAQRTGERTFRSWARAFAWYMLGMTRTWIELKQSDHAGLPEMAAIEEELVRIADVALGWRQSSGLWSCFLDEPQTGIDTSGSSGIAAALALGAGHGLLAQRHLDAAAESLASLRPYLTPDGILSGVAQHNAGGVELQRGGYRVLSQMGMGLMAQLYAGLLTRS</sequence>
<accession>A0A3B0CD81</accession>
<dbReference type="InterPro" id="IPR012341">
    <property type="entry name" value="6hp_glycosidase-like_sf"/>
</dbReference>
<evidence type="ECO:0000256" key="1">
    <source>
        <dbReference type="ARBA" id="ARBA00022801"/>
    </source>
</evidence>
<name>A0A3B0CD81_9BACL</name>
<keyword evidence="1" id="KW-0378">Hydrolase</keyword>
<dbReference type="RefSeq" id="WP_120748783.1">
    <property type="nucleotide sequence ID" value="NZ_RBAH01000013.1"/>
</dbReference>
<dbReference type="SUPFAM" id="SSF48208">
    <property type="entry name" value="Six-hairpin glycosidases"/>
    <property type="match status" value="1"/>
</dbReference>
<dbReference type="Pfam" id="PF07470">
    <property type="entry name" value="Glyco_hydro_88"/>
    <property type="match status" value="1"/>
</dbReference>
<dbReference type="InterPro" id="IPR010905">
    <property type="entry name" value="Glyco_hydro_88"/>
</dbReference>
<keyword evidence="3" id="KW-1185">Reference proteome</keyword>